<evidence type="ECO:0000313" key="3">
    <source>
        <dbReference type="Proteomes" id="UP001550628"/>
    </source>
</evidence>
<sequence>MYEITRLIHLIPDVAPGALDTLLAELRAAAGVARRALIEPTLPGVRNGGDILLRLSFAEPAVGRAAATRLAELCDRAEVLRVDGADHGPGVHGVAGPSSPGTVYRTLLLRVDPATPPRALAEFEADLLRMPRHISTIRAWRLSRALRAEGTTQWTHIWEQEFSDLDGLVGAYLAHPVHWGLVDRWFDPECPEVVVRDRVCHSYCVRTEPVLT</sequence>
<dbReference type="SUPFAM" id="SSF54909">
    <property type="entry name" value="Dimeric alpha+beta barrel"/>
    <property type="match status" value="1"/>
</dbReference>
<protein>
    <submittedName>
        <fullName evidence="2">Dabb family protein</fullName>
    </submittedName>
</protein>
<dbReference type="InterPro" id="IPR011008">
    <property type="entry name" value="Dimeric_a/b-barrel"/>
</dbReference>
<proteinExistence type="predicted"/>
<dbReference type="EMBL" id="JBEYBF010000022">
    <property type="protein sequence ID" value="MEU1955311.1"/>
    <property type="molecule type" value="Genomic_DNA"/>
</dbReference>
<keyword evidence="3" id="KW-1185">Reference proteome</keyword>
<feature type="domain" description="Stress-response A/B barrel" evidence="1">
    <location>
        <begin position="103"/>
        <end position="198"/>
    </location>
</feature>
<name>A0ABV2WWR5_9NOCA</name>
<evidence type="ECO:0000259" key="1">
    <source>
        <dbReference type="PROSITE" id="PS51502"/>
    </source>
</evidence>
<gene>
    <name evidence="2" type="ORF">ABZ510_26040</name>
</gene>
<organism evidence="2 3">
    <name type="scientific">Nocardia rhamnosiphila</name>
    <dbReference type="NCBI Taxonomy" id="426716"/>
    <lineage>
        <taxon>Bacteria</taxon>
        <taxon>Bacillati</taxon>
        <taxon>Actinomycetota</taxon>
        <taxon>Actinomycetes</taxon>
        <taxon>Mycobacteriales</taxon>
        <taxon>Nocardiaceae</taxon>
        <taxon>Nocardia</taxon>
    </lineage>
</organism>
<dbReference type="GeneID" id="96247514"/>
<dbReference type="InterPro" id="IPR013097">
    <property type="entry name" value="Dabb"/>
</dbReference>
<dbReference type="PROSITE" id="PS51502">
    <property type="entry name" value="S_R_A_B_BARREL"/>
    <property type="match status" value="1"/>
</dbReference>
<dbReference type="SMART" id="SM00886">
    <property type="entry name" value="Dabb"/>
    <property type="match status" value="1"/>
</dbReference>
<dbReference type="Pfam" id="PF07876">
    <property type="entry name" value="Dabb"/>
    <property type="match status" value="1"/>
</dbReference>
<dbReference type="Gene3D" id="3.30.70.100">
    <property type="match status" value="1"/>
</dbReference>
<dbReference type="Proteomes" id="UP001550628">
    <property type="component" value="Unassembled WGS sequence"/>
</dbReference>
<accession>A0ABV2WWR5</accession>
<comment type="caution">
    <text evidence="2">The sequence shown here is derived from an EMBL/GenBank/DDBJ whole genome shotgun (WGS) entry which is preliminary data.</text>
</comment>
<dbReference type="RefSeq" id="WP_030525299.1">
    <property type="nucleotide sequence ID" value="NZ_JBEYBD010000014.1"/>
</dbReference>
<evidence type="ECO:0000313" key="2">
    <source>
        <dbReference type="EMBL" id="MEU1955311.1"/>
    </source>
</evidence>
<reference evidence="2 3" key="1">
    <citation type="submission" date="2024-06" db="EMBL/GenBank/DDBJ databases">
        <title>The Natural Products Discovery Center: Release of the First 8490 Sequenced Strains for Exploring Actinobacteria Biosynthetic Diversity.</title>
        <authorList>
            <person name="Kalkreuter E."/>
            <person name="Kautsar S.A."/>
            <person name="Yang D."/>
            <person name="Bader C.D."/>
            <person name="Teijaro C.N."/>
            <person name="Fluegel L."/>
            <person name="Davis C.M."/>
            <person name="Simpson J.R."/>
            <person name="Lauterbach L."/>
            <person name="Steele A.D."/>
            <person name="Gui C."/>
            <person name="Meng S."/>
            <person name="Li G."/>
            <person name="Viehrig K."/>
            <person name="Ye F."/>
            <person name="Su P."/>
            <person name="Kiefer A.F."/>
            <person name="Nichols A."/>
            <person name="Cepeda A.J."/>
            <person name="Yan W."/>
            <person name="Fan B."/>
            <person name="Jiang Y."/>
            <person name="Adhikari A."/>
            <person name="Zheng C.-J."/>
            <person name="Schuster L."/>
            <person name="Cowan T.M."/>
            <person name="Smanski M.J."/>
            <person name="Chevrette M.G."/>
            <person name="De Carvalho L.P.S."/>
            <person name="Shen B."/>
        </authorList>
    </citation>
    <scope>NUCLEOTIDE SEQUENCE [LARGE SCALE GENOMIC DNA]</scope>
    <source>
        <strain evidence="2 3">NPDC019708</strain>
    </source>
</reference>